<organism evidence="1 2">
    <name type="scientific">Chara braunii</name>
    <name type="common">Braun's stonewort</name>
    <dbReference type="NCBI Taxonomy" id="69332"/>
    <lineage>
        <taxon>Eukaryota</taxon>
        <taxon>Viridiplantae</taxon>
        <taxon>Streptophyta</taxon>
        <taxon>Charophyceae</taxon>
        <taxon>Charales</taxon>
        <taxon>Characeae</taxon>
        <taxon>Chara</taxon>
    </lineage>
</organism>
<evidence type="ECO:0000313" key="1">
    <source>
        <dbReference type="EMBL" id="GBG62623.1"/>
    </source>
</evidence>
<evidence type="ECO:0000313" key="2">
    <source>
        <dbReference type="Proteomes" id="UP000265515"/>
    </source>
</evidence>
<keyword evidence="2" id="KW-1185">Reference proteome</keyword>
<sequence>MKKIRSLAEGYPNRVLAAAMAAAASVSIVAVPSAAFVRRVAAIFAACPGEDYRDVQTGRDPDRNKNCALFCLKCVGRGISGCIDGSGPGSQRELGFVLFEVRRQRIIGMYRRVGTGSQRDSELEFVLFEVRRQRIIGMFRRVGTRIATRLGVGICSVRSASAEDYRDV</sequence>
<proteinExistence type="predicted"/>
<comment type="caution">
    <text evidence="1">The sequence shown here is derived from an EMBL/GenBank/DDBJ whole genome shotgun (WGS) entry which is preliminary data.</text>
</comment>
<dbReference type="EMBL" id="BFEA01000030">
    <property type="protein sequence ID" value="GBG62623.1"/>
    <property type="molecule type" value="Genomic_DNA"/>
</dbReference>
<reference evidence="1 2" key="1">
    <citation type="journal article" date="2018" name="Cell">
        <title>The Chara Genome: Secondary Complexity and Implications for Plant Terrestrialization.</title>
        <authorList>
            <person name="Nishiyama T."/>
            <person name="Sakayama H."/>
            <person name="Vries J.D."/>
            <person name="Buschmann H."/>
            <person name="Saint-Marcoux D."/>
            <person name="Ullrich K.K."/>
            <person name="Haas F.B."/>
            <person name="Vanderstraeten L."/>
            <person name="Becker D."/>
            <person name="Lang D."/>
            <person name="Vosolsobe S."/>
            <person name="Rombauts S."/>
            <person name="Wilhelmsson P.K.I."/>
            <person name="Janitza P."/>
            <person name="Kern R."/>
            <person name="Heyl A."/>
            <person name="Rumpler F."/>
            <person name="Villalobos L.I.A.C."/>
            <person name="Clay J.M."/>
            <person name="Skokan R."/>
            <person name="Toyoda A."/>
            <person name="Suzuki Y."/>
            <person name="Kagoshima H."/>
            <person name="Schijlen E."/>
            <person name="Tajeshwar N."/>
            <person name="Catarino B."/>
            <person name="Hetherington A.J."/>
            <person name="Saltykova A."/>
            <person name="Bonnot C."/>
            <person name="Breuninger H."/>
            <person name="Symeonidi A."/>
            <person name="Radhakrishnan G.V."/>
            <person name="Van Nieuwerburgh F."/>
            <person name="Deforce D."/>
            <person name="Chang C."/>
            <person name="Karol K.G."/>
            <person name="Hedrich R."/>
            <person name="Ulvskov P."/>
            <person name="Glockner G."/>
            <person name="Delwiche C.F."/>
            <person name="Petrasek J."/>
            <person name="Van de Peer Y."/>
            <person name="Friml J."/>
            <person name="Beilby M."/>
            <person name="Dolan L."/>
            <person name="Kohara Y."/>
            <person name="Sugano S."/>
            <person name="Fujiyama A."/>
            <person name="Delaux P.-M."/>
            <person name="Quint M."/>
            <person name="TheiBen G."/>
            <person name="Hagemann M."/>
            <person name="Harholt J."/>
            <person name="Dunand C."/>
            <person name="Zachgo S."/>
            <person name="Langdale J."/>
            <person name="Maumus F."/>
            <person name="Straeten D.V.D."/>
            <person name="Gould S.B."/>
            <person name="Rensing S.A."/>
        </authorList>
    </citation>
    <scope>NUCLEOTIDE SEQUENCE [LARGE SCALE GENOMIC DNA]</scope>
    <source>
        <strain evidence="1 2">S276</strain>
    </source>
</reference>
<dbReference type="Gramene" id="GBG62623">
    <property type="protein sequence ID" value="GBG62623"/>
    <property type="gene ID" value="CBR_g31259"/>
</dbReference>
<name>A0A388JY40_CHABU</name>
<accession>A0A388JY40</accession>
<gene>
    <name evidence="1" type="ORF">CBR_g31259</name>
</gene>
<dbReference type="AlphaFoldDB" id="A0A388JY40"/>
<dbReference type="Proteomes" id="UP000265515">
    <property type="component" value="Unassembled WGS sequence"/>
</dbReference>
<protein>
    <submittedName>
        <fullName evidence="1">Uncharacterized protein</fullName>
    </submittedName>
</protein>